<organism evidence="6 7">
    <name type="scientific">Mycena sanguinolenta</name>
    <dbReference type="NCBI Taxonomy" id="230812"/>
    <lineage>
        <taxon>Eukaryota</taxon>
        <taxon>Fungi</taxon>
        <taxon>Dikarya</taxon>
        <taxon>Basidiomycota</taxon>
        <taxon>Agaricomycotina</taxon>
        <taxon>Agaricomycetes</taxon>
        <taxon>Agaricomycetidae</taxon>
        <taxon>Agaricales</taxon>
        <taxon>Marasmiineae</taxon>
        <taxon>Mycenaceae</taxon>
        <taxon>Mycena</taxon>
    </lineage>
</organism>
<dbReference type="InterPro" id="IPR058518">
    <property type="entry name" value="DUF8205"/>
</dbReference>
<comment type="caution">
    <text evidence="6">The sequence shown here is derived from an EMBL/GenBank/DDBJ whole genome shotgun (WGS) entry which is preliminary data.</text>
</comment>
<evidence type="ECO:0000313" key="6">
    <source>
        <dbReference type="EMBL" id="KAF7336450.1"/>
    </source>
</evidence>
<dbReference type="GO" id="GO:0008270">
    <property type="term" value="F:zinc ion binding"/>
    <property type="evidence" value="ECO:0007669"/>
    <property type="project" value="UniProtKB-KW"/>
</dbReference>
<dbReference type="SUPFAM" id="SSF144232">
    <property type="entry name" value="HIT/MYND zinc finger-like"/>
    <property type="match status" value="1"/>
</dbReference>
<dbReference type="InterPro" id="IPR002893">
    <property type="entry name" value="Znf_MYND"/>
</dbReference>
<proteinExistence type="predicted"/>
<dbReference type="Pfam" id="PF01753">
    <property type="entry name" value="zf-MYND"/>
    <property type="match status" value="1"/>
</dbReference>
<feature type="domain" description="MYND-type" evidence="5">
    <location>
        <begin position="39"/>
        <end position="81"/>
    </location>
</feature>
<dbReference type="AlphaFoldDB" id="A0A8H6X8C0"/>
<evidence type="ECO:0000259" key="5">
    <source>
        <dbReference type="PROSITE" id="PS50865"/>
    </source>
</evidence>
<protein>
    <recommendedName>
        <fullName evidence="5">MYND-type domain-containing protein</fullName>
    </recommendedName>
</protein>
<keyword evidence="1" id="KW-0479">Metal-binding</keyword>
<dbReference type="OrthoDB" id="5231159at2759"/>
<evidence type="ECO:0000256" key="2">
    <source>
        <dbReference type="ARBA" id="ARBA00022771"/>
    </source>
</evidence>
<accession>A0A8H6X8C0</accession>
<sequence>MASAEKLLPPNIKDERGLFHYLATSKKLRTKRKDCTTSCSACFTRDIDLGQPLRKCSKCRSAFYCSKDCQIRDWPVHKKTCGDAGFPKRIHKLVTTLLSNPLMLVQLQSCFILAFDLIQNWRSNELFLAQINVAVEPSDIADFTDIFLGNGSSKKIVPGMLQVNRFTPVTDEKIISAERRSFWQTERDRADAAGFRDDPVVILDIGYADVDITISFPTRIPPQFKTVVRSWMEGGFMTVSSLGERINSPFTIDNCLECINMTIAGDKKNKLLLRTEMEPSDIQIIRDAAAGSHSVPAIMLHAKIARELPYRSIYQTFVERRKAATGVAPSIPPLNMVPC</sequence>
<dbReference type="Gene3D" id="6.10.140.2220">
    <property type="match status" value="1"/>
</dbReference>
<evidence type="ECO:0000256" key="4">
    <source>
        <dbReference type="PROSITE-ProRule" id="PRU00134"/>
    </source>
</evidence>
<evidence type="ECO:0000256" key="1">
    <source>
        <dbReference type="ARBA" id="ARBA00022723"/>
    </source>
</evidence>
<dbReference type="Proteomes" id="UP000623467">
    <property type="component" value="Unassembled WGS sequence"/>
</dbReference>
<evidence type="ECO:0000313" key="7">
    <source>
        <dbReference type="Proteomes" id="UP000623467"/>
    </source>
</evidence>
<keyword evidence="2 4" id="KW-0863">Zinc-finger</keyword>
<evidence type="ECO:0000256" key="3">
    <source>
        <dbReference type="ARBA" id="ARBA00022833"/>
    </source>
</evidence>
<name>A0A8H6X8C0_9AGAR</name>
<dbReference type="PROSITE" id="PS50865">
    <property type="entry name" value="ZF_MYND_2"/>
    <property type="match status" value="1"/>
</dbReference>
<keyword evidence="7" id="KW-1185">Reference proteome</keyword>
<gene>
    <name evidence="6" type="ORF">MSAN_02299200</name>
</gene>
<keyword evidence="3" id="KW-0862">Zinc</keyword>
<dbReference type="Pfam" id="PF26632">
    <property type="entry name" value="DUF8205"/>
    <property type="match status" value="1"/>
</dbReference>
<dbReference type="EMBL" id="JACAZH010000037">
    <property type="protein sequence ID" value="KAF7336450.1"/>
    <property type="molecule type" value="Genomic_DNA"/>
</dbReference>
<reference evidence="6" key="1">
    <citation type="submission" date="2020-05" db="EMBL/GenBank/DDBJ databases">
        <title>Mycena genomes resolve the evolution of fungal bioluminescence.</title>
        <authorList>
            <person name="Tsai I.J."/>
        </authorList>
    </citation>
    <scope>NUCLEOTIDE SEQUENCE</scope>
    <source>
        <strain evidence="6">160909Yilan</strain>
    </source>
</reference>